<dbReference type="Pfam" id="PF00571">
    <property type="entry name" value="CBS"/>
    <property type="match status" value="1"/>
</dbReference>
<name>A0A1G4WWZ5_9MYCO</name>
<dbReference type="PROSITE" id="PS51371">
    <property type="entry name" value="CBS"/>
    <property type="match status" value="1"/>
</dbReference>
<dbReference type="SUPFAM" id="SSF54631">
    <property type="entry name" value="CBS-domain pair"/>
    <property type="match status" value="1"/>
</dbReference>
<dbReference type="PANTHER" id="PTHR43869:SF1">
    <property type="entry name" value="GLYCINE BETAINE_PROLINE BETAINE TRANSPORT SYSTEM ATP-BINDING PROTEIN PROV"/>
    <property type="match status" value="1"/>
</dbReference>
<dbReference type="InterPro" id="IPR051921">
    <property type="entry name" value="ABC_osmolyte_uptake_ATP-bind"/>
</dbReference>
<proteinExistence type="predicted"/>
<accession>A0A1G4WWZ5</accession>
<sequence length="159" mass="16494">MRDGALVQVGTPEEIVMNPADDYVRRSTEDTPRSKVLRACTVAVPAHIPRPGDSASSVRTALRATGTDHTVVCHPDGSPAGVATLSELSRPGGAAASMEQAMRVDFRTVRPDTLLDEVLGMLASSPAPVALVDHRGSLQGSISRGDALRALVGTGTSTP</sequence>
<dbReference type="Gene3D" id="3.10.580.10">
    <property type="entry name" value="CBS-domain"/>
    <property type="match status" value="1"/>
</dbReference>
<feature type="domain" description="CBS" evidence="2">
    <location>
        <begin position="102"/>
        <end position="158"/>
    </location>
</feature>
<dbReference type="AlphaFoldDB" id="A0A1G4WWZ5"/>
<dbReference type="PANTHER" id="PTHR43869">
    <property type="entry name" value="GLYCINE BETAINE/PROLINE BETAINE TRANSPORT SYSTEM ATP-BINDING PROTEIN PROV"/>
    <property type="match status" value="1"/>
</dbReference>
<organism evidence="3 4">
    <name type="scientific">Mycolicibacterium fluoranthenivorans</name>
    <dbReference type="NCBI Taxonomy" id="258505"/>
    <lineage>
        <taxon>Bacteria</taxon>
        <taxon>Bacillati</taxon>
        <taxon>Actinomycetota</taxon>
        <taxon>Actinomycetes</taxon>
        <taxon>Mycobacteriales</taxon>
        <taxon>Mycobacteriaceae</taxon>
        <taxon>Mycolicibacterium</taxon>
    </lineage>
</organism>
<keyword evidence="1" id="KW-0129">CBS domain</keyword>
<evidence type="ECO:0000256" key="1">
    <source>
        <dbReference type="PROSITE-ProRule" id="PRU00703"/>
    </source>
</evidence>
<reference evidence="4" key="1">
    <citation type="submission" date="2016-10" db="EMBL/GenBank/DDBJ databases">
        <authorList>
            <person name="Varghese N."/>
            <person name="Submissions S."/>
        </authorList>
    </citation>
    <scope>NUCLEOTIDE SEQUENCE [LARGE SCALE GENOMIC DNA]</scope>
    <source>
        <strain evidence="4">UNC267MFSha1.1M11</strain>
    </source>
</reference>
<evidence type="ECO:0000313" key="4">
    <source>
        <dbReference type="Proteomes" id="UP000199707"/>
    </source>
</evidence>
<dbReference type="EMBL" id="FMUB01000013">
    <property type="protein sequence ID" value="SCX31343.1"/>
    <property type="molecule type" value="Genomic_DNA"/>
</dbReference>
<dbReference type="InterPro" id="IPR046342">
    <property type="entry name" value="CBS_dom_sf"/>
</dbReference>
<protein>
    <submittedName>
        <fullName evidence="3">CBS domain-containing protein</fullName>
    </submittedName>
</protein>
<dbReference type="InterPro" id="IPR000644">
    <property type="entry name" value="CBS_dom"/>
</dbReference>
<evidence type="ECO:0000259" key="2">
    <source>
        <dbReference type="PROSITE" id="PS51371"/>
    </source>
</evidence>
<dbReference type="Proteomes" id="UP000199707">
    <property type="component" value="Unassembled WGS sequence"/>
</dbReference>
<dbReference type="STRING" id="1502745.SAMN02799620_05307"/>
<evidence type="ECO:0000313" key="3">
    <source>
        <dbReference type="EMBL" id="SCX31343.1"/>
    </source>
</evidence>
<gene>
    <name evidence="3" type="ORF">SAMN02799620_05307</name>
</gene>